<dbReference type="PANTHER" id="PTHR10578">
    <property type="entry name" value="S -2-HYDROXY-ACID OXIDASE-RELATED"/>
    <property type="match status" value="1"/>
</dbReference>
<evidence type="ECO:0000256" key="3">
    <source>
        <dbReference type="ARBA" id="ARBA00022643"/>
    </source>
</evidence>
<dbReference type="Proteomes" id="UP000030980">
    <property type="component" value="Unassembled WGS sequence"/>
</dbReference>
<sequence length="396" mass="43268">MRRYRSDTRFDQAQSIAELEHMARRRLPNFAWEYLAGGAEEEITLRRNRQAFADIGLLPSTLISCAELDTSRPLFGTTRPLPLAIGPTGFNGMLHKDADIALARAARDKGMPFSLSTVSSNSLEEVAAAVPDGELWFQLYWLNDADVQEDLLRRAEAAGVRTLLLTSDAVLIGNREWDRRNFARPLQLTWRNKFDVLRHPGWIRQALWPQGMPKMGNLLPYLPADASNTAGAAHFMAHKMETGLCWDSLAQLRTRWPHRLILKGVQTAADARRCVAMGLDGIVVTNHGGRQLDGAPATLDCLPAIAEAVRGQLAILLDSGIRRGSDIAKACALGADAVLLGRATLFGVAVGGQAGAAHALNLLEQELRRVLGLVGTPRLAELDRSKLLALRSVLVG</sequence>
<evidence type="ECO:0000256" key="4">
    <source>
        <dbReference type="ARBA" id="ARBA00023002"/>
    </source>
</evidence>
<dbReference type="GO" id="GO:0009060">
    <property type="term" value="P:aerobic respiration"/>
    <property type="evidence" value="ECO:0007669"/>
    <property type="project" value="TreeGrafter"/>
</dbReference>
<feature type="binding site" evidence="7">
    <location>
        <begin position="318"/>
        <end position="322"/>
    </location>
    <ligand>
        <name>FMN</name>
        <dbReference type="ChEBI" id="CHEBI:58210"/>
    </ligand>
</feature>
<feature type="binding site" evidence="7">
    <location>
        <begin position="87"/>
        <end position="89"/>
    </location>
    <ligand>
        <name>FMN</name>
        <dbReference type="ChEBI" id="CHEBI:58210"/>
    </ligand>
</feature>
<evidence type="ECO:0000313" key="10">
    <source>
        <dbReference type="Proteomes" id="UP000030980"/>
    </source>
</evidence>
<dbReference type="PANTHER" id="PTHR10578:SF107">
    <property type="entry name" value="2-HYDROXYACID OXIDASE 1"/>
    <property type="match status" value="1"/>
</dbReference>
<feature type="binding site" evidence="7">
    <location>
        <position position="116"/>
    </location>
    <ligand>
        <name>FMN</name>
        <dbReference type="ChEBI" id="CHEBI:58210"/>
    </ligand>
</feature>
<dbReference type="InterPro" id="IPR013785">
    <property type="entry name" value="Aldolase_TIM"/>
</dbReference>
<dbReference type="SUPFAM" id="SSF51395">
    <property type="entry name" value="FMN-linked oxidoreductases"/>
    <property type="match status" value="1"/>
</dbReference>
<keyword evidence="10" id="KW-1185">Reference proteome</keyword>
<dbReference type="CDD" id="cd02809">
    <property type="entry name" value="alpha_hydroxyacid_oxid_FMN"/>
    <property type="match status" value="1"/>
</dbReference>
<reference evidence="9 10" key="1">
    <citation type="submission" date="2014-11" db="EMBL/GenBank/DDBJ databases">
        <title>Genome sequence of Pseudomonas tuomuerensis JCM 14085.</title>
        <authorList>
            <person name="Shin S.-K."/>
            <person name="Yi H."/>
        </authorList>
    </citation>
    <scope>NUCLEOTIDE SEQUENCE [LARGE SCALE GENOMIC DNA]</scope>
    <source>
        <strain evidence="9 10">JCM 14085</strain>
    </source>
</reference>
<feature type="binding site" evidence="7">
    <location>
        <position position="34"/>
    </location>
    <ligand>
        <name>glyoxylate</name>
        <dbReference type="ChEBI" id="CHEBI:36655"/>
    </ligand>
</feature>
<evidence type="ECO:0000256" key="7">
    <source>
        <dbReference type="PIRSR" id="PIRSR000138-2"/>
    </source>
</evidence>
<evidence type="ECO:0000256" key="6">
    <source>
        <dbReference type="PIRSR" id="PIRSR000138-1"/>
    </source>
</evidence>
<name>A0A0B3BUZ5_9PSED</name>
<proteinExistence type="inferred from homology"/>
<dbReference type="RefSeq" id="WP_039606736.1">
    <property type="nucleotide sequence ID" value="NZ_FMUP01000002.1"/>
</dbReference>
<keyword evidence="3 7" id="KW-0288">FMN</keyword>
<evidence type="ECO:0000313" key="9">
    <source>
        <dbReference type="EMBL" id="KHO64886.1"/>
    </source>
</evidence>
<gene>
    <name evidence="9" type="ORF">PT85_11970</name>
</gene>
<feature type="active site" description="Proton acceptor" evidence="6">
    <location>
        <position position="287"/>
    </location>
</feature>
<dbReference type="GO" id="GO:0005886">
    <property type="term" value="C:plasma membrane"/>
    <property type="evidence" value="ECO:0007669"/>
    <property type="project" value="TreeGrafter"/>
</dbReference>
<evidence type="ECO:0000256" key="5">
    <source>
        <dbReference type="ARBA" id="ARBA00024042"/>
    </source>
</evidence>
<dbReference type="PROSITE" id="PS51349">
    <property type="entry name" value="FMN_HYDROXY_ACID_DH_2"/>
    <property type="match status" value="1"/>
</dbReference>
<dbReference type="GO" id="GO:0010181">
    <property type="term" value="F:FMN binding"/>
    <property type="evidence" value="ECO:0007669"/>
    <property type="project" value="InterPro"/>
</dbReference>
<accession>A0A0B3BUZ5</accession>
<keyword evidence="2 7" id="KW-0285">Flavoprotein</keyword>
<dbReference type="InterPro" id="IPR037396">
    <property type="entry name" value="FMN_HAD"/>
</dbReference>
<feature type="binding site" evidence="7">
    <location>
        <position position="290"/>
    </location>
    <ligand>
        <name>glyoxylate</name>
        <dbReference type="ChEBI" id="CHEBI:36655"/>
    </ligand>
</feature>
<feature type="binding site" evidence="7">
    <location>
        <position position="138"/>
    </location>
    <ligand>
        <name>FMN</name>
        <dbReference type="ChEBI" id="CHEBI:58210"/>
    </ligand>
</feature>
<comment type="caution">
    <text evidence="9">The sequence shown here is derived from an EMBL/GenBank/DDBJ whole genome shotgun (WGS) entry which is preliminary data.</text>
</comment>
<dbReference type="InterPro" id="IPR000262">
    <property type="entry name" value="FMN-dep_DH"/>
</dbReference>
<feature type="binding site" evidence="7">
    <location>
        <position position="175"/>
    </location>
    <ligand>
        <name>glyoxylate</name>
        <dbReference type="ChEBI" id="CHEBI:36655"/>
    </ligand>
</feature>
<feature type="binding site" evidence="7">
    <location>
        <position position="263"/>
    </location>
    <ligand>
        <name>glyoxylate</name>
        <dbReference type="ChEBI" id="CHEBI:36655"/>
    </ligand>
</feature>
<protein>
    <submittedName>
        <fullName evidence="9">2-hydroxy-acid oxidase</fullName>
    </submittedName>
</protein>
<dbReference type="InterPro" id="IPR012133">
    <property type="entry name" value="Alpha-hydoxy_acid_DH_FMN"/>
</dbReference>
<feature type="binding site" evidence="7">
    <location>
        <position position="140"/>
    </location>
    <ligand>
        <name>glyoxylate</name>
        <dbReference type="ChEBI" id="CHEBI:36655"/>
    </ligand>
</feature>
<evidence type="ECO:0000259" key="8">
    <source>
        <dbReference type="PROSITE" id="PS51349"/>
    </source>
</evidence>
<organism evidence="9 10">
    <name type="scientific">Pseudomonas flexibilis</name>
    <dbReference type="NCBI Taxonomy" id="706570"/>
    <lineage>
        <taxon>Bacteria</taxon>
        <taxon>Pseudomonadati</taxon>
        <taxon>Pseudomonadota</taxon>
        <taxon>Gammaproteobacteria</taxon>
        <taxon>Pseudomonadales</taxon>
        <taxon>Pseudomonadaceae</taxon>
        <taxon>Pseudomonas</taxon>
    </lineage>
</organism>
<dbReference type="STRING" id="706570.PT85_11970"/>
<dbReference type="FunFam" id="3.20.20.70:FF:000029">
    <property type="entry name" value="L-lactate dehydrogenase"/>
    <property type="match status" value="1"/>
</dbReference>
<dbReference type="OrthoDB" id="9770452at2"/>
<dbReference type="Pfam" id="PF01070">
    <property type="entry name" value="FMN_dh"/>
    <property type="match status" value="1"/>
</dbReference>
<comment type="cofactor">
    <cofactor evidence="1">
        <name>FMN</name>
        <dbReference type="ChEBI" id="CHEBI:58210"/>
    </cofactor>
</comment>
<keyword evidence="4" id="KW-0560">Oxidoreductase</keyword>
<dbReference type="PIRSF" id="PIRSF000138">
    <property type="entry name" value="Al-hdrx_acd_dh"/>
    <property type="match status" value="1"/>
</dbReference>
<feature type="binding site" evidence="7">
    <location>
        <position position="287"/>
    </location>
    <ligand>
        <name>glyoxylate</name>
        <dbReference type="ChEBI" id="CHEBI:36655"/>
    </ligand>
</feature>
<feature type="binding site" evidence="7">
    <location>
        <position position="166"/>
    </location>
    <ligand>
        <name>FMN</name>
        <dbReference type="ChEBI" id="CHEBI:58210"/>
    </ligand>
</feature>
<dbReference type="Gene3D" id="3.20.20.70">
    <property type="entry name" value="Aldolase class I"/>
    <property type="match status" value="1"/>
</dbReference>
<evidence type="ECO:0000256" key="2">
    <source>
        <dbReference type="ARBA" id="ARBA00022630"/>
    </source>
</evidence>
<feature type="binding site" evidence="7">
    <location>
        <begin position="341"/>
        <end position="342"/>
    </location>
    <ligand>
        <name>FMN</name>
        <dbReference type="ChEBI" id="CHEBI:58210"/>
    </ligand>
</feature>
<evidence type="ECO:0000256" key="1">
    <source>
        <dbReference type="ARBA" id="ARBA00001917"/>
    </source>
</evidence>
<dbReference type="EMBL" id="JTAK01000004">
    <property type="protein sequence ID" value="KHO64886.1"/>
    <property type="molecule type" value="Genomic_DNA"/>
</dbReference>
<dbReference type="GO" id="GO:0004459">
    <property type="term" value="F:L-lactate dehydrogenase (NAD+) activity"/>
    <property type="evidence" value="ECO:0007669"/>
    <property type="project" value="TreeGrafter"/>
</dbReference>
<dbReference type="AlphaFoldDB" id="A0A0B3BUZ5"/>
<comment type="similarity">
    <text evidence="5">Belongs to the FMN-dependent alpha-hydroxy acid dehydrogenase family.</text>
</comment>
<feature type="domain" description="FMN hydroxy acid dehydrogenase" evidence="8">
    <location>
        <begin position="8"/>
        <end position="392"/>
    </location>
</feature>